<dbReference type="Proteomes" id="UP000199058">
    <property type="component" value="Unassembled WGS sequence"/>
</dbReference>
<evidence type="ECO:0000313" key="1">
    <source>
        <dbReference type="EMBL" id="SFB79990.1"/>
    </source>
</evidence>
<reference evidence="1 2" key="1">
    <citation type="submission" date="2016-10" db="EMBL/GenBank/DDBJ databases">
        <authorList>
            <person name="de Groot N.N."/>
        </authorList>
    </citation>
    <scope>NUCLEOTIDE SEQUENCE [LARGE SCALE GENOMIC DNA]</scope>
    <source>
        <strain evidence="1 2">DSM 18438</strain>
    </source>
</reference>
<evidence type="ECO:0000313" key="2">
    <source>
        <dbReference type="Proteomes" id="UP000199058"/>
    </source>
</evidence>
<accession>A0A1I1E4Y9</accession>
<gene>
    <name evidence="1" type="ORF">SAMN05660443_0204</name>
</gene>
<dbReference type="AlphaFoldDB" id="A0A1I1E4Y9"/>
<dbReference type="RefSeq" id="WP_091957869.1">
    <property type="nucleotide sequence ID" value="NZ_FOLH01000001.1"/>
</dbReference>
<protein>
    <submittedName>
        <fullName evidence="1">Uncharacterized protein</fullName>
    </submittedName>
</protein>
<organism evidence="1 2">
    <name type="scientific">Marinospirillum celere</name>
    <dbReference type="NCBI Taxonomy" id="1122252"/>
    <lineage>
        <taxon>Bacteria</taxon>
        <taxon>Pseudomonadati</taxon>
        <taxon>Pseudomonadota</taxon>
        <taxon>Gammaproteobacteria</taxon>
        <taxon>Oceanospirillales</taxon>
        <taxon>Oceanospirillaceae</taxon>
        <taxon>Marinospirillum</taxon>
    </lineage>
</organism>
<sequence>MQQACLFDPPENTAEPFDDHVPLPDLDDAIIMACPVRWQGVWLPAHAKLMPWSMPLERQLLNALTDTPATTYTLAKAIGLGDGINLQVEHMRRQVEKMALLDLVEIVSLPQSFRPPMTAFKKGKATP</sequence>
<dbReference type="STRING" id="1122252.SAMN05660443_0204"/>
<keyword evidence="2" id="KW-1185">Reference proteome</keyword>
<dbReference type="EMBL" id="FOLH01000001">
    <property type="protein sequence ID" value="SFB79990.1"/>
    <property type="molecule type" value="Genomic_DNA"/>
</dbReference>
<name>A0A1I1E4Y9_9GAMM</name>
<proteinExistence type="predicted"/>